<dbReference type="GO" id="GO:0004930">
    <property type="term" value="F:G protein-coupled receptor activity"/>
    <property type="evidence" value="ECO:0007669"/>
    <property type="project" value="InterPro"/>
</dbReference>
<feature type="transmembrane region" description="Helical" evidence="5">
    <location>
        <begin position="81"/>
        <end position="102"/>
    </location>
</feature>
<feature type="transmembrane region" description="Helical" evidence="5">
    <location>
        <begin position="42"/>
        <end position="61"/>
    </location>
</feature>
<dbReference type="SUPFAM" id="SSF81321">
    <property type="entry name" value="Family A G protein-coupled receptor-like"/>
    <property type="match status" value="1"/>
</dbReference>
<comment type="caution">
    <text evidence="7">The sequence shown here is derived from an EMBL/GenBank/DDBJ whole genome shotgun (WGS) entry which is preliminary data.</text>
</comment>
<keyword evidence="4 5" id="KW-0472">Membrane</keyword>
<dbReference type="PROSITE" id="PS50261">
    <property type="entry name" value="G_PROTEIN_RECEP_F2_4"/>
    <property type="match status" value="1"/>
</dbReference>
<dbReference type="GO" id="GO:0007166">
    <property type="term" value="P:cell surface receptor signaling pathway"/>
    <property type="evidence" value="ECO:0007669"/>
    <property type="project" value="InterPro"/>
</dbReference>
<dbReference type="InterPro" id="IPR022343">
    <property type="entry name" value="GCR1-cAMP_receptor"/>
</dbReference>
<dbReference type="Gene3D" id="1.20.1070.10">
    <property type="entry name" value="Rhodopsin 7-helix transmembrane proteins"/>
    <property type="match status" value="1"/>
</dbReference>
<dbReference type="InterPro" id="IPR017981">
    <property type="entry name" value="GPCR_2-like_7TM"/>
</dbReference>
<name>A0A1W0A154_9STRA</name>
<dbReference type="PRINTS" id="PR02001">
    <property type="entry name" value="GCR1CAMPR"/>
</dbReference>
<feature type="transmembrane region" description="Helical" evidence="5">
    <location>
        <begin position="122"/>
        <end position="148"/>
    </location>
</feature>
<feature type="domain" description="G-protein coupled receptors family 2 profile 2" evidence="6">
    <location>
        <begin position="5"/>
        <end position="271"/>
    </location>
</feature>
<dbReference type="PANTHER" id="PTHR23112">
    <property type="entry name" value="G PROTEIN-COUPLED RECEPTOR 157-RELATED"/>
    <property type="match status" value="1"/>
</dbReference>
<evidence type="ECO:0000313" key="7">
    <source>
        <dbReference type="EMBL" id="OQS04013.1"/>
    </source>
</evidence>
<dbReference type="AlphaFoldDB" id="A0A1W0A154"/>
<feature type="transmembrane region" description="Helical" evidence="5">
    <location>
        <begin position="6"/>
        <end position="30"/>
    </location>
</feature>
<dbReference type="Proteomes" id="UP000243217">
    <property type="component" value="Unassembled WGS sequence"/>
</dbReference>
<reference evidence="7 8" key="1">
    <citation type="journal article" date="2014" name="Genome Biol. Evol.">
        <title>The secreted proteins of Achlya hypogyna and Thraustotheca clavata identify the ancestral oomycete secretome and reveal gene acquisitions by horizontal gene transfer.</title>
        <authorList>
            <person name="Misner I."/>
            <person name="Blouin N."/>
            <person name="Leonard G."/>
            <person name="Richards T.A."/>
            <person name="Lane C.E."/>
        </authorList>
    </citation>
    <scope>NUCLEOTIDE SEQUENCE [LARGE SCALE GENOMIC DNA]</scope>
    <source>
        <strain evidence="7 8">ATCC 34112</strain>
    </source>
</reference>
<evidence type="ECO:0000256" key="1">
    <source>
        <dbReference type="ARBA" id="ARBA00004141"/>
    </source>
</evidence>
<evidence type="ECO:0000259" key="6">
    <source>
        <dbReference type="PROSITE" id="PS50261"/>
    </source>
</evidence>
<feature type="transmembrane region" description="Helical" evidence="5">
    <location>
        <begin position="215"/>
        <end position="235"/>
    </location>
</feature>
<evidence type="ECO:0000256" key="5">
    <source>
        <dbReference type="SAM" id="Phobius"/>
    </source>
</evidence>
<evidence type="ECO:0000313" key="8">
    <source>
        <dbReference type="Proteomes" id="UP000243217"/>
    </source>
</evidence>
<keyword evidence="8" id="KW-1185">Reference proteome</keyword>
<accession>A0A1W0A154</accession>
<sequence length="294" mass="33535">MLSTPQLLVGISASLSAIACIGMMSCFLAFEECRRCGRRILFYMNLTDLFGAGLWLLTLWPSIAEPELESITPLPCFLQGYGLQFCMVSSYLWTSCFAFHLYQILVKNNKTPEMYEWRYILLSWGVPMFILLMFGVEHLCGFVLIGFGGLPWCWIRAWSDNHWAVDGYVFQMLFFYGPLTIALSYNMIIFVGIASKLGQSSVMSTGMEDKIRRRMMAYTTVFLLTFTWGGLGRTFQVISPEHELSPVFLALTSFFTPLQGFLNCLIYGLNKLVRILFNLLIQSILASRSHTTNF</sequence>
<comment type="subcellular location">
    <subcellularLocation>
        <location evidence="1">Membrane</location>
        <topology evidence="1">Multi-pass membrane protein</topology>
    </subcellularLocation>
</comment>
<evidence type="ECO:0000256" key="4">
    <source>
        <dbReference type="ARBA" id="ARBA00023136"/>
    </source>
</evidence>
<dbReference type="OrthoDB" id="100006at2759"/>
<proteinExistence type="predicted"/>
<dbReference type="EMBL" id="JNBS01000695">
    <property type="protein sequence ID" value="OQS04013.1"/>
    <property type="molecule type" value="Genomic_DNA"/>
</dbReference>
<gene>
    <name evidence="7" type="ORF">THRCLA_20999</name>
</gene>
<feature type="transmembrane region" description="Helical" evidence="5">
    <location>
        <begin position="247"/>
        <end position="269"/>
    </location>
</feature>
<keyword evidence="3 5" id="KW-1133">Transmembrane helix</keyword>
<organism evidence="7 8">
    <name type="scientific">Thraustotheca clavata</name>
    <dbReference type="NCBI Taxonomy" id="74557"/>
    <lineage>
        <taxon>Eukaryota</taxon>
        <taxon>Sar</taxon>
        <taxon>Stramenopiles</taxon>
        <taxon>Oomycota</taxon>
        <taxon>Saprolegniomycetes</taxon>
        <taxon>Saprolegniales</taxon>
        <taxon>Achlyaceae</taxon>
        <taxon>Thraustotheca</taxon>
    </lineage>
</organism>
<dbReference type="STRING" id="74557.A0A1W0A154"/>
<dbReference type="InterPro" id="IPR000832">
    <property type="entry name" value="GPCR_2_secretin-like"/>
</dbReference>
<dbReference type="GO" id="GO:0007189">
    <property type="term" value="P:adenylate cyclase-activating G protein-coupled receptor signaling pathway"/>
    <property type="evidence" value="ECO:0007669"/>
    <property type="project" value="TreeGrafter"/>
</dbReference>
<evidence type="ECO:0000256" key="2">
    <source>
        <dbReference type="ARBA" id="ARBA00022692"/>
    </source>
</evidence>
<dbReference type="GO" id="GO:0005886">
    <property type="term" value="C:plasma membrane"/>
    <property type="evidence" value="ECO:0007669"/>
    <property type="project" value="TreeGrafter"/>
</dbReference>
<evidence type="ECO:0000256" key="3">
    <source>
        <dbReference type="ARBA" id="ARBA00022989"/>
    </source>
</evidence>
<keyword evidence="2 5" id="KW-0812">Transmembrane</keyword>
<feature type="transmembrane region" description="Helical" evidence="5">
    <location>
        <begin position="168"/>
        <end position="194"/>
    </location>
</feature>
<dbReference type="PANTHER" id="PTHR23112:SF0">
    <property type="entry name" value="TRANSMEMBRANE PROTEIN 116"/>
    <property type="match status" value="1"/>
</dbReference>
<protein>
    <recommendedName>
        <fullName evidence="6">G-protein coupled receptors family 2 profile 2 domain-containing protein</fullName>
    </recommendedName>
</protein>
<dbReference type="Pfam" id="PF00002">
    <property type="entry name" value="7tm_2"/>
    <property type="match status" value="1"/>
</dbReference>